<evidence type="ECO:0000313" key="5">
    <source>
        <dbReference type="Proteomes" id="UP000326202"/>
    </source>
</evidence>
<gene>
    <name evidence="4" type="ORF">FRZ44_47270</name>
</gene>
<dbReference type="AlphaFoldDB" id="A0A5J6MPP1"/>
<keyword evidence="3" id="KW-0520">NAD</keyword>
<dbReference type="GO" id="GO:0016491">
    <property type="term" value="F:oxidoreductase activity"/>
    <property type="evidence" value="ECO:0007669"/>
    <property type="project" value="UniProtKB-KW"/>
</dbReference>
<name>A0A5J6MPP1_9PROT</name>
<dbReference type="RefSeq" id="WP_225308419.1">
    <property type="nucleotide sequence ID" value="NZ_CP042906.1"/>
</dbReference>
<accession>A0A5J6MPP1</accession>
<evidence type="ECO:0000256" key="2">
    <source>
        <dbReference type="ARBA" id="ARBA00023002"/>
    </source>
</evidence>
<dbReference type="PRINTS" id="PR00080">
    <property type="entry name" value="SDRFAMILY"/>
</dbReference>
<dbReference type="FunFam" id="3.40.50.720:FF:000084">
    <property type="entry name" value="Short-chain dehydrogenase reductase"/>
    <property type="match status" value="1"/>
</dbReference>
<dbReference type="Gene3D" id="3.40.50.720">
    <property type="entry name" value="NAD(P)-binding Rossmann-like Domain"/>
    <property type="match status" value="1"/>
</dbReference>
<keyword evidence="2" id="KW-0560">Oxidoreductase</keyword>
<dbReference type="Proteomes" id="UP000326202">
    <property type="component" value="Chromosome"/>
</dbReference>
<protein>
    <submittedName>
        <fullName evidence="4">Oxidoreductase</fullName>
    </submittedName>
</protein>
<dbReference type="PROSITE" id="PS00061">
    <property type="entry name" value="ADH_SHORT"/>
    <property type="match status" value="1"/>
</dbReference>
<dbReference type="InterPro" id="IPR051122">
    <property type="entry name" value="SDR_DHRS6-like"/>
</dbReference>
<dbReference type="PANTHER" id="PTHR43477">
    <property type="entry name" value="DIHYDROANTICAPSIN 7-DEHYDROGENASE"/>
    <property type="match status" value="1"/>
</dbReference>
<comment type="similarity">
    <text evidence="1">Belongs to the short-chain dehydrogenases/reductases (SDR) family.</text>
</comment>
<keyword evidence="5" id="KW-1185">Reference proteome</keyword>
<evidence type="ECO:0000256" key="1">
    <source>
        <dbReference type="ARBA" id="ARBA00006484"/>
    </source>
</evidence>
<evidence type="ECO:0000256" key="3">
    <source>
        <dbReference type="ARBA" id="ARBA00023027"/>
    </source>
</evidence>
<organism evidence="4 5">
    <name type="scientific">Hypericibacter terrae</name>
    <dbReference type="NCBI Taxonomy" id="2602015"/>
    <lineage>
        <taxon>Bacteria</taxon>
        <taxon>Pseudomonadati</taxon>
        <taxon>Pseudomonadota</taxon>
        <taxon>Alphaproteobacteria</taxon>
        <taxon>Rhodospirillales</taxon>
        <taxon>Dongiaceae</taxon>
        <taxon>Hypericibacter</taxon>
    </lineage>
</organism>
<dbReference type="PRINTS" id="PR00081">
    <property type="entry name" value="GDHRDH"/>
</dbReference>
<sequence length="249" mass="26168">MSSIPGRLAGKTAFITAAAQGIGRATAEAFAAEGARVWATDIATDKLTGFHHKDAIHTRRLDVTDDAAVAAIAKEVGDIDILFNCAGWVPAGSILDTRKADWMRAFDINVHSMYRTIQAFLPGMLAQGHGVIINTASVVSSLKGVPNRAAYGASKAAVIGLTKSVAAEYVTKGIRCNALCPGTVETPSLQDRLQAYADPAAARRDFVARQPMGRLGTPEEIAALCVYLASDESAFMTGTTQIIDGGMTV</sequence>
<dbReference type="SUPFAM" id="SSF51735">
    <property type="entry name" value="NAD(P)-binding Rossmann-fold domains"/>
    <property type="match status" value="1"/>
</dbReference>
<dbReference type="EMBL" id="CP042906">
    <property type="protein sequence ID" value="QEX19414.1"/>
    <property type="molecule type" value="Genomic_DNA"/>
</dbReference>
<dbReference type="InterPro" id="IPR036291">
    <property type="entry name" value="NAD(P)-bd_dom_sf"/>
</dbReference>
<dbReference type="InterPro" id="IPR020904">
    <property type="entry name" value="Sc_DH/Rdtase_CS"/>
</dbReference>
<dbReference type="Pfam" id="PF13561">
    <property type="entry name" value="adh_short_C2"/>
    <property type="match status" value="1"/>
</dbReference>
<dbReference type="KEGG" id="htq:FRZ44_47270"/>
<reference evidence="4 5" key="1">
    <citation type="submission" date="2019-08" db="EMBL/GenBank/DDBJ databases">
        <title>Hyperibacter terrae gen. nov., sp. nov. and Hyperibacter viscosus sp. nov., two new members in the family Rhodospirillaceae isolated from the rhizosphere of Hypericum perforatum.</title>
        <authorList>
            <person name="Noviana Z."/>
        </authorList>
    </citation>
    <scope>NUCLEOTIDE SEQUENCE [LARGE SCALE GENOMIC DNA]</scope>
    <source>
        <strain evidence="4 5">R5913</strain>
    </source>
</reference>
<dbReference type="InterPro" id="IPR002347">
    <property type="entry name" value="SDR_fam"/>
</dbReference>
<proteinExistence type="inferred from homology"/>
<dbReference type="PANTHER" id="PTHR43477:SF4">
    <property type="entry name" value="DEHYDROGENASE_REDUCTASE SDR FAMILY MEMBER 6"/>
    <property type="match status" value="1"/>
</dbReference>
<evidence type="ECO:0000313" key="4">
    <source>
        <dbReference type="EMBL" id="QEX19414.1"/>
    </source>
</evidence>